<protein>
    <submittedName>
        <fullName evidence="2">Uncharacterized protein</fullName>
    </submittedName>
</protein>
<organism evidence="2 3">
    <name type="scientific">Canariomyces notabilis</name>
    <dbReference type="NCBI Taxonomy" id="2074819"/>
    <lineage>
        <taxon>Eukaryota</taxon>
        <taxon>Fungi</taxon>
        <taxon>Dikarya</taxon>
        <taxon>Ascomycota</taxon>
        <taxon>Pezizomycotina</taxon>
        <taxon>Sordariomycetes</taxon>
        <taxon>Sordariomycetidae</taxon>
        <taxon>Sordariales</taxon>
        <taxon>Chaetomiaceae</taxon>
        <taxon>Canariomyces</taxon>
    </lineage>
</organism>
<keyword evidence="1" id="KW-0472">Membrane</keyword>
<evidence type="ECO:0000256" key="1">
    <source>
        <dbReference type="SAM" id="Phobius"/>
    </source>
</evidence>
<dbReference type="Proteomes" id="UP001302812">
    <property type="component" value="Unassembled WGS sequence"/>
</dbReference>
<dbReference type="GeneID" id="89933312"/>
<name>A0AAN6QLB2_9PEZI</name>
<dbReference type="EMBL" id="MU853353">
    <property type="protein sequence ID" value="KAK4109895.1"/>
    <property type="molecule type" value="Genomic_DNA"/>
</dbReference>
<reference evidence="2" key="1">
    <citation type="journal article" date="2023" name="Mol. Phylogenet. Evol.">
        <title>Genome-scale phylogeny and comparative genomics of the fungal order Sordariales.</title>
        <authorList>
            <person name="Hensen N."/>
            <person name="Bonometti L."/>
            <person name="Westerberg I."/>
            <person name="Brannstrom I.O."/>
            <person name="Guillou S."/>
            <person name="Cros-Aarteil S."/>
            <person name="Calhoun S."/>
            <person name="Haridas S."/>
            <person name="Kuo A."/>
            <person name="Mondo S."/>
            <person name="Pangilinan J."/>
            <person name="Riley R."/>
            <person name="LaButti K."/>
            <person name="Andreopoulos B."/>
            <person name="Lipzen A."/>
            <person name="Chen C."/>
            <person name="Yan M."/>
            <person name="Daum C."/>
            <person name="Ng V."/>
            <person name="Clum A."/>
            <person name="Steindorff A."/>
            <person name="Ohm R.A."/>
            <person name="Martin F."/>
            <person name="Silar P."/>
            <person name="Natvig D.O."/>
            <person name="Lalanne C."/>
            <person name="Gautier V."/>
            <person name="Ament-Velasquez S.L."/>
            <person name="Kruys A."/>
            <person name="Hutchinson M.I."/>
            <person name="Powell A.J."/>
            <person name="Barry K."/>
            <person name="Miller A.N."/>
            <person name="Grigoriev I.V."/>
            <person name="Debuchy R."/>
            <person name="Gladieux P."/>
            <person name="Hiltunen Thoren M."/>
            <person name="Johannesson H."/>
        </authorList>
    </citation>
    <scope>NUCLEOTIDE SEQUENCE</scope>
    <source>
        <strain evidence="2">CBS 508.74</strain>
    </source>
</reference>
<proteinExistence type="predicted"/>
<keyword evidence="1" id="KW-1133">Transmembrane helix</keyword>
<keyword evidence="3" id="KW-1185">Reference proteome</keyword>
<keyword evidence="1" id="KW-0812">Transmembrane</keyword>
<reference evidence="2" key="2">
    <citation type="submission" date="2023-05" db="EMBL/GenBank/DDBJ databases">
        <authorList>
            <consortium name="Lawrence Berkeley National Laboratory"/>
            <person name="Steindorff A."/>
            <person name="Hensen N."/>
            <person name="Bonometti L."/>
            <person name="Westerberg I."/>
            <person name="Brannstrom I.O."/>
            <person name="Guillou S."/>
            <person name="Cros-Aarteil S."/>
            <person name="Calhoun S."/>
            <person name="Haridas S."/>
            <person name="Kuo A."/>
            <person name="Mondo S."/>
            <person name="Pangilinan J."/>
            <person name="Riley R."/>
            <person name="Labutti K."/>
            <person name="Andreopoulos B."/>
            <person name="Lipzen A."/>
            <person name="Chen C."/>
            <person name="Yanf M."/>
            <person name="Daum C."/>
            <person name="Ng V."/>
            <person name="Clum A."/>
            <person name="Ohm R."/>
            <person name="Martin F."/>
            <person name="Silar P."/>
            <person name="Natvig D."/>
            <person name="Lalanne C."/>
            <person name="Gautier V."/>
            <person name="Ament-Velasquez S.L."/>
            <person name="Kruys A."/>
            <person name="Hutchinson M.I."/>
            <person name="Powell A.J."/>
            <person name="Barry K."/>
            <person name="Miller A.N."/>
            <person name="Grigoriev I.V."/>
            <person name="Debuchy R."/>
            <person name="Gladieux P."/>
            <person name="Thoren M.H."/>
            <person name="Johannesson H."/>
        </authorList>
    </citation>
    <scope>NUCLEOTIDE SEQUENCE</scope>
    <source>
        <strain evidence="2">CBS 508.74</strain>
    </source>
</reference>
<accession>A0AAN6QLB2</accession>
<evidence type="ECO:0000313" key="2">
    <source>
        <dbReference type="EMBL" id="KAK4109895.1"/>
    </source>
</evidence>
<dbReference type="RefSeq" id="XP_064667465.1">
    <property type="nucleotide sequence ID" value="XM_064809189.1"/>
</dbReference>
<feature type="transmembrane region" description="Helical" evidence="1">
    <location>
        <begin position="106"/>
        <end position="124"/>
    </location>
</feature>
<gene>
    <name evidence="2" type="ORF">N656DRAFT_307573</name>
</gene>
<sequence length="148" mass="16968">MEGKSIDFTAIRILGSAPNHKVKKHSASVLRYPEQKFSAATRENNSITKRKQRGGWAFAPDDEAALARCVGTAWVAYIMYSTIQYTYVTVLRSCHPIKGWTMQEKLVSFLLFLLFLFLFFPFLSEDDSPDRGIFCGNIRRSQDNEAYR</sequence>
<comment type="caution">
    <text evidence="2">The sequence shown here is derived from an EMBL/GenBank/DDBJ whole genome shotgun (WGS) entry which is preliminary data.</text>
</comment>
<evidence type="ECO:0000313" key="3">
    <source>
        <dbReference type="Proteomes" id="UP001302812"/>
    </source>
</evidence>
<dbReference type="AlphaFoldDB" id="A0AAN6QLB2"/>